<evidence type="ECO:0000313" key="3">
    <source>
        <dbReference type="Proteomes" id="UP000754750"/>
    </source>
</evidence>
<dbReference type="AlphaFoldDB" id="A0A928KR40"/>
<evidence type="ECO:0008006" key="4">
    <source>
        <dbReference type="Google" id="ProtNLM"/>
    </source>
</evidence>
<keyword evidence="1" id="KW-0732">Signal</keyword>
<evidence type="ECO:0000256" key="1">
    <source>
        <dbReference type="SAM" id="SignalP"/>
    </source>
</evidence>
<feature type="signal peptide" evidence="1">
    <location>
        <begin position="1"/>
        <end position="27"/>
    </location>
</feature>
<dbReference type="EMBL" id="SVNY01000003">
    <property type="protein sequence ID" value="MBE6833197.1"/>
    <property type="molecule type" value="Genomic_DNA"/>
</dbReference>
<gene>
    <name evidence="2" type="ORF">E7512_06390</name>
</gene>
<organism evidence="2 3">
    <name type="scientific">Faecalispora sporosphaeroides</name>
    <dbReference type="NCBI Taxonomy" id="1549"/>
    <lineage>
        <taxon>Bacteria</taxon>
        <taxon>Bacillati</taxon>
        <taxon>Bacillota</taxon>
        <taxon>Clostridia</taxon>
        <taxon>Eubacteriales</taxon>
        <taxon>Oscillospiraceae</taxon>
        <taxon>Faecalispora</taxon>
    </lineage>
</organism>
<evidence type="ECO:0000313" key="2">
    <source>
        <dbReference type="EMBL" id="MBE6833197.1"/>
    </source>
</evidence>
<dbReference type="PROSITE" id="PS51257">
    <property type="entry name" value="PROKAR_LIPOPROTEIN"/>
    <property type="match status" value="1"/>
</dbReference>
<accession>A0A928KR40</accession>
<name>A0A928KR40_9FIRM</name>
<dbReference type="RefSeq" id="WP_020074321.1">
    <property type="nucleotide sequence ID" value="NZ_JBKWRC010000009.1"/>
</dbReference>
<dbReference type="Proteomes" id="UP000754750">
    <property type="component" value="Unassembled WGS sequence"/>
</dbReference>
<sequence>MKQRTFFSSALLAVLLVLALTGCSARTAVDANDFKTLAEGAGYTVTDNTDQLSGAKSYLSAQDKSGNELYYAALSDEATALRLYNSIKDGIQTGGNKPTNLDSTPYAKYTVTNGELYYRVSRVNNTVIYGKCLVTGQSALDQLLDSIHY</sequence>
<protein>
    <recommendedName>
        <fullName evidence="4">DUF4358 domain-containing protein</fullName>
    </recommendedName>
</protein>
<comment type="caution">
    <text evidence="2">The sequence shown here is derived from an EMBL/GenBank/DDBJ whole genome shotgun (WGS) entry which is preliminary data.</text>
</comment>
<reference evidence="2" key="1">
    <citation type="submission" date="2019-04" db="EMBL/GenBank/DDBJ databases">
        <title>Evolution of Biomass-Degrading Anaerobic Consortia Revealed by Metagenomics.</title>
        <authorList>
            <person name="Peng X."/>
        </authorList>
    </citation>
    <scope>NUCLEOTIDE SEQUENCE</scope>
    <source>
        <strain evidence="2">SIG551</strain>
    </source>
</reference>
<feature type="chain" id="PRO_5039373803" description="DUF4358 domain-containing protein" evidence="1">
    <location>
        <begin position="28"/>
        <end position="149"/>
    </location>
</feature>
<proteinExistence type="predicted"/>